<dbReference type="EMBL" id="ODYU01006706">
    <property type="protein sequence ID" value="SOQ48793.1"/>
    <property type="molecule type" value="Genomic_DNA"/>
</dbReference>
<organism evidence="1">
    <name type="scientific">Spodoptera frugiperda</name>
    <name type="common">Fall armyworm</name>
    <dbReference type="NCBI Taxonomy" id="7108"/>
    <lineage>
        <taxon>Eukaryota</taxon>
        <taxon>Metazoa</taxon>
        <taxon>Ecdysozoa</taxon>
        <taxon>Arthropoda</taxon>
        <taxon>Hexapoda</taxon>
        <taxon>Insecta</taxon>
        <taxon>Pterygota</taxon>
        <taxon>Neoptera</taxon>
        <taxon>Endopterygota</taxon>
        <taxon>Lepidoptera</taxon>
        <taxon>Glossata</taxon>
        <taxon>Ditrysia</taxon>
        <taxon>Noctuoidea</taxon>
        <taxon>Noctuidae</taxon>
        <taxon>Amphipyrinae</taxon>
        <taxon>Spodoptera</taxon>
    </lineage>
</organism>
<reference evidence="1" key="1">
    <citation type="submission" date="2016-07" db="EMBL/GenBank/DDBJ databases">
        <authorList>
            <person name="Bretaudeau A."/>
        </authorList>
    </citation>
    <scope>NUCLEOTIDE SEQUENCE</scope>
    <source>
        <strain evidence="1">Rice</strain>
        <tissue evidence="1">Whole body</tissue>
    </source>
</reference>
<dbReference type="AlphaFoldDB" id="A0A2H1W6X9"/>
<gene>
    <name evidence="1" type="ORF">SFRICE_003611</name>
</gene>
<accession>A0A2H1W6X9</accession>
<name>A0A2H1W6X9_SPOFR</name>
<proteinExistence type="predicted"/>
<evidence type="ECO:0000313" key="1">
    <source>
        <dbReference type="EMBL" id="SOQ48793.1"/>
    </source>
</evidence>
<sequence length="170" mass="18720">MSEAPLEQTRCGGGLDPEEALLKADPNLENTMRNMMKMNLKNIRQDNEDIKIYFKQLKIGVKRADGTPNGIDKGCLRTPVRPEERERTHIYCIGFDHHVQALPQQALQHRGSGTGVVKELGAPFCDPQIGENHPLISFALGEASGSVRLLLTKNHPVTTPAFRAGAPSRS</sequence>
<protein>
    <submittedName>
        <fullName evidence="1">SFRICE_003611</fullName>
    </submittedName>
</protein>